<dbReference type="AlphaFoldDB" id="A0A3D4SX88"/>
<accession>A0A3D4SX88</accession>
<reference evidence="1 2" key="1">
    <citation type="journal article" date="2018" name="Nat. Biotechnol.">
        <title>A standardized bacterial taxonomy based on genome phylogeny substantially revises the tree of life.</title>
        <authorList>
            <person name="Parks D.H."/>
            <person name="Chuvochina M."/>
            <person name="Waite D.W."/>
            <person name="Rinke C."/>
            <person name="Skarshewski A."/>
            <person name="Chaumeil P.A."/>
            <person name="Hugenholtz P."/>
        </authorList>
    </citation>
    <scope>NUCLEOTIDE SEQUENCE [LARGE SCALE GENOMIC DNA]</scope>
    <source>
        <strain evidence="1">UBA11247</strain>
    </source>
</reference>
<evidence type="ECO:0000313" key="1">
    <source>
        <dbReference type="EMBL" id="HCT13893.1"/>
    </source>
</evidence>
<proteinExistence type="predicted"/>
<sequence>MTSYLPTHLRGIVSEYIDATTTAADTNQSAALTLDDDAHLIDAHLTGKWDDDDREHSRNAHQTIRTLLE</sequence>
<evidence type="ECO:0000313" key="2">
    <source>
        <dbReference type="Proteomes" id="UP000261739"/>
    </source>
</evidence>
<comment type="caution">
    <text evidence="1">The sequence shown here is derived from an EMBL/GenBank/DDBJ whole genome shotgun (WGS) entry which is preliminary data.</text>
</comment>
<feature type="non-terminal residue" evidence="1">
    <location>
        <position position="69"/>
    </location>
</feature>
<protein>
    <submittedName>
        <fullName evidence="1">Uncharacterized protein</fullName>
    </submittedName>
</protein>
<gene>
    <name evidence="1" type="ORF">DIW82_03615</name>
</gene>
<dbReference type="Proteomes" id="UP000261739">
    <property type="component" value="Unassembled WGS sequence"/>
</dbReference>
<name>A0A3D4SX88_9CORY</name>
<dbReference type="EMBL" id="DQID01000103">
    <property type="protein sequence ID" value="HCT13893.1"/>
    <property type="molecule type" value="Genomic_DNA"/>
</dbReference>
<organism evidence="1 2">
    <name type="scientific">Corynebacterium nuruki</name>
    <dbReference type="NCBI Taxonomy" id="1032851"/>
    <lineage>
        <taxon>Bacteria</taxon>
        <taxon>Bacillati</taxon>
        <taxon>Actinomycetota</taxon>
        <taxon>Actinomycetes</taxon>
        <taxon>Mycobacteriales</taxon>
        <taxon>Corynebacteriaceae</taxon>
        <taxon>Corynebacterium</taxon>
    </lineage>
</organism>